<organism evidence="3 4">
    <name type="scientific">Marine Group I thaumarchaeote SCGC AAA799-N04</name>
    <dbReference type="NCBI Taxonomy" id="1502293"/>
    <lineage>
        <taxon>Archaea</taxon>
        <taxon>Nitrososphaerota</taxon>
        <taxon>Marine Group I</taxon>
    </lineage>
</organism>
<feature type="transmembrane region" description="Helical" evidence="2">
    <location>
        <begin position="365"/>
        <end position="384"/>
    </location>
</feature>
<dbReference type="EMBL" id="JOKN01000041">
    <property type="protein sequence ID" value="KEQ55986.1"/>
    <property type="molecule type" value="Genomic_DNA"/>
</dbReference>
<feature type="region of interest" description="Disordered" evidence="1">
    <location>
        <begin position="134"/>
        <end position="195"/>
    </location>
</feature>
<dbReference type="AlphaFoldDB" id="A0A081RLB3"/>
<evidence type="ECO:0000313" key="3">
    <source>
        <dbReference type="EMBL" id="KEQ55986.1"/>
    </source>
</evidence>
<sequence length="508" mass="58520">MIKQLLLISFLLMSIPIAFAQEVVMSVDQSAYYFLVGENAIVPLTVDNKYEHQINGMLQHSIVQHITQGNTQISQSNTRSSTFPVDSGEQVIPLDFGTSESPLRLSVDLSYRYNDGGDLIATLEPFTIEFVSDESQKNNQQNQMQSTTQQSSQQNNPSPSQSIQQRLDEMMQSPIMPSDPQQRLQNNQIPQDSSSLKQQIYEQLEDENQLRQEFENALATNEQFQEFHQELLERGYNVTGGNLDPATNSTGDFQINYQNEQGEWANLQGSMTNSTIDEIQSQTQQETEQMLEQLRSDPTFQQYDEQLRLDGFTEQNVDFLHDSDQTTIEITYQNEDEQTAKIIGEFEDDTLVDVSLEQQNDNPDWIYWLYVAIVAIATIVYILYRRLKPKRKIPSTPLSVIKQKPFDHVAEAEKLIKEGRQHFEEKNYKDAYGKINQSLRLFLSYELNLNKEVTNEEILKHVPSEIYSVSDIEKCFRVASLVEFAKYAPNQDDFQTIVSITEKIIHKK</sequence>
<feature type="compositionally biased region" description="Low complexity" evidence="1">
    <location>
        <begin position="137"/>
        <end position="165"/>
    </location>
</feature>
<evidence type="ECO:0000313" key="4">
    <source>
        <dbReference type="Proteomes" id="UP000028059"/>
    </source>
</evidence>
<protein>
    <recommendedName>
        <fullName evidence="5">Protein BatD</fullName>
    </recommendedName>
</protein>
<keyword evidence="2" id="KW-0472">Membrane</keyword>
<keyword evidence="4" id="KW-1185">Reference proteome</keyword>
<proteinExistence type="predicted"/>
<gene>
    <name evidence="3" type="ORF">AAA799N04_01600</name>
</gene>
<feature type="compositionally biased region" description="Polar residues" evidence="1">
    <location>
        <begin position="179"/>
        <end position="195"/>
    </location>
</feature>
<dbReference type="Proteomes" id="UP000028059">
    <property type="component" value="Unassembled WGS sequence"/>
</dbReference>
<dbReference type="PATRIC" id="fig|1502293.3.peg.1483"/>
<evidence type="ECO:0000256" key="2">
    <source>
        <dbReference type="SAM" id="Phobius"/>
    </source>
</evidence>
<evidence type="ECO:0008006" key="5">
    <source>
        <dbReference type="Google" id="ProtNLM"/>
    </source>
</evidence>
<name>A0A081RLB3_9ARCH</name>
<keyword evidence="2" id="KW-0812">Transmembrane</keyword>
<keyword evidence="2" id="KW-1133">Transmembrane helix</keyword>
<comment type="caution">
    <text evidence="3">The sequence shown here is derived from an EMBL/GenBank/DDBJ whole genome shotgun (WGS) entry which is preliminary data.</text>
</comment>
<accession>A0A081RLB3</accession>
<reference evidence="3 4" key="1">
    <citation type="submission" date="2014-06" db="EMBL/GenBank/DDBJ databases">
        <authorList>
            <person name="Ngugi D.K."/>
            <person name="Blom J."/>
            <person name="Alam I."/>
            <person name="Rashid M."/>
            <person name="Ba Alawi W."/>
            <person name="Zhang G."/>
            <person name="Hikmawan T."/>
            <person name="Guan Y."/>
            <person name="Antunes A."/>
            <person name="Siam R."/>
            <person name="ElDorry H."/>
            <person name="Bajic V."/>
            <person name="Stingl U."/>
        </authorList>
    </citation>
    <scope>NUCLEOTIDE SEQUENCE [LARGE SCALE GENOMIC DNA]</scope>
    <source>
        <strain evidence="3">SCGC AAA799-N04</strain>
    </source>
</reference>
<evidence type="ECO:0000256" key="1">
    <source>
        <dbReference type="SAM" id="MobiDB-lite"/>
    </source>
</evidence>